<dbReference type="Gene3D" id="3.40.1190.20">
    <property type="match status" value="1"/>
</dbReference>
<gene>
    <name evidence="5" type="primary">lacC</name>
    <name evidence="5" type="ORF">TUEID40_05133</name>
</gene>
<dbReference type="SUPFAM" id="SSF53613">
    <property type="entry name" value="Ribokinase-like"/>
    <property type="match status" value="1"/>
</dbReference>
<reference evidence="5" key="1">
    <citation type="submission" date="2019-09" db="EMBL/GenBank/DDBJ databases">
        <authorList>
            <person name="Gross C."/>
            <person name="Bohn E."/>
        </authorList>
    </citation>
    <scope>NUCLEOTIDE SEQUENCE</scope>
    <source>
        <strain evidence="5">ID40</strain>
    </source>
</reference>
<dbReference type="PANTHER" id="PTHR46566:SF5">
    <property type="entry name" value="1-PHOSPHOFRUCTOKINASE"/>
    <property type="match status" value="1"/>
</dbReference>
<dbReference type="GO" id="GO:0005829">
    <property type="term" value="C:cytosol"/>
    <property type="evidence" value="ECO:0007669"/>
    <property type="project" value="TreeGrafter"/>
</dbReference>
<keyword evidence="2 5" id="KW-0418">Kinase</keyword>
<organism evidence="5">
    <name type="scientific">Pseudomonas aeruginosa</name>
    <dbReference type="NCBI Taxonomy" id="287"/>
    <lineage>
        <taxon>Bacteria</taxon>
        <taxon>Pseudomonadati</taxon>
        <taxon>Pseudomonadota</taxon>
        <taxon>Gammaproteobacteria</taxon>
        <taxon>Pseudomonadales</taxon>
        <taxon>Pseudomonadaceae</taxon>
        <taxon>Pseudomonas</taxon>
    </lineage>
</organism>
<name>A0A5E5R662_PSEAI</name>
<sequence length="182" mass="19563">MLTQAAGKGLNVAQVLADLGHRLTVSGFLGEDNQPPFTAMFQRRGFADAFVRVPGETRSNIKLAERGGRVSDLNGPGPEADERAQAALLERLDRLAGEHELAVVAGSLPRGVEPEWLGELLRRLRRLGLKVAFDSSGAALREGVKAAPWMIAERRGTGRPLLGADGRPAAQRQAAERLRQDG</sequence>
<dbReference type="InterPro" id="IPR002173">
    <property type="entry name" value="Carboh/pur_kinase_PfkB_CS"/>
</dbReference>
<dbReference type="EC" id="2.7.1.144" evidence="5"/>
<feature type="domain" description="Carbohydrate kinase PfkB" evidence="4">
    <location>
        <begin position="4"/>
        <end position="152"/>
    </location>
</feature>
<dbReference type="Pfam" id="PF00294">
    <property type="entry name" value="PfkB"/>
    <property type="match status" value="1"/>
</dbReference>
<evidence type="ECO:0000259" key="4">
    <source>
        <dbReference type="Pfam" id="PF00294"/>
    </source>
</evidence>
<accession>A0A5E5R662</accession>
<feature type="region of interest" description="Disordered" evidence="3">
    <location>
        <begin position="157"/>
        <end position="182"/>
    </location>
</feature>
<dbReference type="GO" id="GO:0009024">
    <property type="term" value="F:tagatose-6-phosphate kinase activity"/>
    <property type="evidence" value="ECO:0007669"/>
    <property type="project" value="UniProtKB-EC"/>
</dbReference>
<evidence type="ECO:0000256" key="3">
    <source>
        <dbReference type="SAM" id="MobiDB-lite"/>
    </source>
</evidence>
<dbReference type="GO" id="GO:0008443">
    <property type="term" value="F:phosphofructokinase activity"/>
    <property type="evidence" value="ECO:0007669"/>
    <property type="project" value="TreeGrafter"/>
</dbReference>
<dbReference type="InterPro" id="IPR011611">
    <property type="entry name" value="PfkB_dom"/>
</dbReference>
<evidence type="ECO:0000256" key="1">
    <source>
        <dbReference type="ARBA" id="ARBA00022679"/>
    </source>
</evidence>
<dbReference type="PANTHER" id="PTHR46566">
    <property type="entry name" value="1-PHOSPHOFRUCTOKINASE-RELATED"/>
    <property type="match status" value="1"/>
</dbReference>
<protein>
    <submittedName>
        <fullName evidence="5">Tagatose-6-phosphate kinase</fullName>
        <ecNumber evidence="5">2.7.1.144</ecNumber>
    </submittedName>
</protein>
<keyword evidence="1 5" id="KW-0808">Transferase</keyword>
<proteinExistence type="predicted"/>
<dbReference type="AlphaFoldDB" id="A0A5E5R662"/>
<dbReference type="InterPro" id="IPR029056">
    <property type="entry name" value="Ribokinase-like"/>
</dbReference>
<evidence type="ECO:0000256" key="2">
    <source>
        <dbReference type="ARBA" id="ARBA00022777"/>
    </source>
</evidence>
<dbReference type="EMBL" id="LR700248">
    <property type="protein sequence ID" value="VVH83936.1"/>
    <property type="molecule type" value="Genomic_DNA"/>
</dbReference>
<evidence type="ECO:0000313" key="5">
    <source>
        <dbReference type="EMBL" id="VVH83936.1"/>
    </source>
</evidence>
<dbReference type="PROSITE" id="PS00583">
    <property type="entry name" value="PFKB_KINASES_1"/>
    <property type="match status" value="1"/>
</dbReference>